<keyword evidence="2" id="KW-0472">Membrane</keyword>
<proteinExistence type="predicted"/>
<keyword evidence="2" id="KW-1133">Transmembrane helix</keyword>
<feature type="transmembrane region" description="Helical" evidence="2">
    <location>
        <begin position="15"/>
        <end position="37"/>
    </location>
</feature>
<sequence length="153" mass="16439">MGVGCSGFFGDRRCLGAAVFLFSLRYCCSFCFLALAGRVFSDEMLKKITGLEEGQVELKPEIGKLIPESLGGGGGQSSSTSTHHPFQQQQQALSPRVHALALLPHRRSRRRRRTTTLPGSPEGTVTGYCSRCGRPCTSSSLKGRSCTGARGRA</sequence>
<dbReference type="Proteomes" id="UP000008810">
    <property type="component" value="Chromosome 3"/>
</dbReference>
<dbReference type="Gramene" id="PNT67806">
    <property type="protein sequence ID" value="PNT67806"/>
    <property type="gene ID" value="BRADI_3g32267v3"/>
</dbReference>
<evidence type="ECO:0000313" key="5">
    <source>
        <dbReference type="Proteomes" id="UP000008810"/>
    </source>
</evidence>
<evidence type="ECO:0000256" key="2">
    <source>
        <dbReference type="SAM" id="Phobius"/>
    </source>
</evidence>
<dbReference type="ExpressionAtlas" id="A0A2K2D0K3">
    <property type="expression patterns" value="baseline and differential"/>
</dbReference>
<name>A0A2K2D0K3_BRADI</name>
<gene>
    <name evidence="4" type="primary">LOC100835734</name>
    <name evidence="3" type="ORF">BRADI_3g32267v3</name>
</gene>
<evidence type="ECO:0000256" key="1">
    <source>
        <dbReference type="SAM" id="MobiDB-lite"/>
    </source>
</evidence>
<evidence type="ECO:0000313" key="3">
    <source>
        <dbReference type="EMBL" id="PNT67808.1"/>
    </source>
</evidence>
<keyword evidence="5" id="KW-1185">Reference proteome</keyword>
<reference evidence="3 4" key="1">
    <citation type="journal article" date="2010" name="Nature">
        <title>Genome sequencing and analysis of the model grass Brachypodium distachyon.</title>
        <authorList>
            <consortium name="International Brachypodium Initiative"/>
        </authorList>
    </citation>
    <scope>NUCLEOTIDE SEQUENCE [LARGE SCALE GENOMIC DNA]</scope>
    <source>
        <strain evidence="3 4">Bd21</strain>
    </source>
</reference>
<protein>
    <submittedName>
        <fullName evidence="3 4">Uncharacterized protein</fullName>
    </submittedName>
</protein>
<dbReference type="EMBL" id="CM000882">
    <property type="protein sequence ID" value="PNT67806.1"/>
    <property type="molecule type" value="Genomic_DNA"/>
</dbReference>
<feature type="region of interest" description="Disordered" evidence="1">
    <location>
        <begin position="67"/>
        <end position="94"/>
    </location>
</feature>
<evidence type="ECO:0000313" key="4">
    <source>
        <dbReference type="EnsemblPlants" id="PNT67806"/>
    </source>
</evidence>
<accession>A0A2K2D0K3</accession>
<reference evidence="3" key="2">
    <citation type="submission" date="2017-06" db="EMBL/GenBank/DDBJ databases">
        <title>WGS assembly of Brachypodium distachyon.</title>
        <authorList>
            <consortium name="The International Brachypodium Initiative"/>
            <person name="Lucas S."/>
            <person name="Harmon-Smith M."/>
            <person name="Lail K."/>
            <person name="Tice H."/>
            <person name="Grimwood J."/>
            <person name="Bruce D."/>
            <person name="Barry K."/>
            <person name="Shu S."/>
            <person name="Lindquist E."/>
            <person name="Wang M."/>
            <person name="Pitluck S."/>
            <person name="Vogel J.P."/>
            <person name="Garvin D.F."/>
            <person name="Mockler T.C."/>
            <person name="Schmutz J."/>
            <person name="Rokhsar D."/>
            <person name="Bevan M.W."/>
        </authorList>
    </citation>
    <scope>NUCLEOTIDE SEQUENCE</scope>
    <source>
        <strain evidence="3">Bd21</strain>
    </source>
</reference>
<keyword evidence="2" id="KW-0812">Transmembrane</keyword>
<dbReference type="EnsemblPlants" id="PNT67806">
    <property type="protein sequence ID" value="PNT67806"/>
    <property type="gene ID" value="BRADI_3g32267v3"/>
</dbReference>
<dbReference type="EnsemblPlants" id="PNT67808">
    <property type="protein sequence ID" value="PNT67808"/>
    <property type="gene ID" value="BRADI_3g32267v3"/>
</dbReference>
<reference evidence="4" key="3">
    <citation type="submission" date="2018-08" db="UniProtKB">
        <authorList>
            <consortium name="EnsemblPlants"/>
        </authorList>
    </citation>
    <scope>IDENTIFICATION</scope>
    <source>
        <strain evidence="4">cv. Bd21</strain>
    </source>
</reference>
<dbReference type="EMBL" id="CM000882">
    <property type="protein sequence ID" value="PNT67808.1"/>
    <property type="molecule type" value="Genomic_DNA"/>
</dbReference>
<dbReference type="AlphaFoldDB" id="A0A2K2D0K3"/>
<dbReference type="Gramene" id="PNT67808">
    <property type="protein sequence ID" value="PNT67808"/>
    <property type="gene ID" value="BRADI_3g32267v3"/>
</dbReference>
<organism evidence="3">
    <name type="scientific">Brachypodium distachyon</name>
    <name type="common">Purple false brome</name>
    <name type="synonym">Trachynia distachya</name>
    <dbReference type="NCBI Taxonomy" id="15368"/>
    <lineage>
        <taxon>Eukaryota</taxon>
        <taxon>Viridiplantae</taxon>
        <taxon>Streptophyta</taxon>
        <taxon>Embryophyta</taxon>
        <taxon>Tracheophyta</taxon>
        <taxon>Spermatophyta</taxon>
        <taxon>Magnoliopsida</taxon>
        <taxon>Liliopsida</taxon>
        <taxon>Poales</taxon>
        <taxon>Poaceae</taxon>
        <taxon>BOP clade</taxon>
        <taxon>Pooideae</taxon>
        <taxon>Stipodae</taxon>
        <taxon>Brachypodieae</taxon>
        <taxon>Brachypodium</taxon>
    </lineage>
</organism>
<feature type="compositionally biased region" description="Polar residues" evidence="1">
    <location>
        <begin position="82"/>
        <end position="93"/>
    </location>
</feature>